<reference evidence="1 2" key="1">
    <citation type="submission" date="2021-05" db="EMBL/GenBank/DDBJ databases">
        <title>Genome Assembly of Synthetic Allotetraploid Brassica napus Reveals Homoeologous Exchanges between Subgenomes.</title>
        <authorList>
            <person name="Davis J.T."/>
        </authorList>
    </citation>
    <scope>NUCLEOTIDE SEQUENCE [LARGE SCALE GENOMIC DNA]</scope>
    <source>
        <strain evidence="2">cv. Da-Ae</strain>
        <tissue evidence="1">Seedling</tissue>
    </source>
</reference>
<name>A0ABQ7ZFU0_BRANA</name>
<accession>A0ABQ7ZFU0</accession>
<dbReference type="EMBL" id="JAGKQM010000015">
    <property type="protein sequence ID" value="KAH0879056.1"/>
    <property type="molecule type" value="Genomic_DNA"/>
</dbReference>
<evidence type="ECO:0000313" key="2">
    <source>
        <dbReference type="Proteomes" id="UP000824890"/>
    </source>
</evidence>
<keyword evidence="2" id="KW-1185">Reference proteome</keyword>
<evidence type="ECO:0000313" key="1">
    <source>
        <dbReference type="EMBL" id="KAH0879056.1"/>
    </source>
</evidence>
<gene>
    <name evidence="1" type="ORF">HID58_066450</name>
</gene>
<comment type="caution">
    <text evidence="1">The sequence shown here is derived from an EMBL/GenBank/DDBJ whole genome shotgun (WGS) entry which is preliminary data.</text>
</comment>
<proteinExistence type="predicted"/>
<protein>
    <submittedName>
        <fullName evidence="1">Uncharacterized protein</fullName>
    </submittedName>
</protein>
<dbReference type="Proteomes" id="UP000824890">
    <property type="component" value="Unassembled WGS sequence"/>
</dbReference>
<sequence>CSVYNRQSVQAIRLRLLFFACAADVLPSTWTFARLVLWCPTREWAGGPSSNSNLDHKAKRCFLPHKPPRIDLILQQSDNATSSPPYPSKDLKANENFFFTTSESNAHPVLEVDPQLPLAPSDATMNSHGTKFSPSSNINNEVHETLVLDPLTTIPQASIFESLSRFTVLGVVDEVEIE</sequence>
<organism evidence="1 2">
    <name type="scientific">Brassica napus</name>
    <name type="common">Rape</name>
    <dbReference type="NCBI Taxonomy" id="3708"/>
    <lineage>
        <taxon>Eukaryota</taxon>
        <taxon>Viridiplantae</taxon>
        <taxon>Streptophyta</taxon>
        <taxon>Embryophyta</taxon>
        <taxon>Tracheophyta</taxon>
        <taxon>Spermatophyta</taxon>
        <taxon>Magnoliopsida</taxon>
        <taxon>eudicotyledons</taxon>
        <taxon>Gunneridae</taxon>
        <taxon>Pentapetalae</taxon>
        <taxon>rosids</taxon>
        <taxon>malvids</taxon>
        <taxon>Brassicales</taxon>
        <taxon>Brassicaceae</taxon>
        <taxon>Brassiceae</taxon>
        <taxon>Brassica</taxon>
    </lineage>
</organism>
<feature type="non-terminal residue" evidence="1">
    <location>
        <position position="1"/>
    </location>
</feature>